<proteinExistence type="predicted"/>
<evidence type="ECO:0000256" key="1">
    <source>
        <dbReference type="SAM" id="MobiDB-lite"/>
    </source>
</evidence>
<organism evidence="2 3">
    <name type="scientific">Tanacetum coccineum</name>
    <dbReference type="NCBI Taxonomy" id="301880"/>
    <lineage>
        <taxon>Eukaryota</taxon>
        <taxon>Viridiplantae</taxon>
        <taxon>Streptophyta</taxon>
        <taxon>Embryophyta</taxon>
        <taxon>Tracheophyta</taxon>
        <taxon>Spermatophyta</taxon>
        <taxon>Magnoliopsida</taxon>
        <taxon>eudicotyledons</taxon>
        <taxon>Gunneridae</taxon>
        <taxon>Pentapetalae</taxon>
        <taxon>asterids</taxon>
        <taxon>campanulids</taxon>
        <taxon>Asterales</taxon>
        <taxon>Asteraceae</taxon>
        <taxon>Asteroideae</taxon>
        <taxon>Anthemideae</taxon>
        <taxon>Anthemidinae</taxon>
        <taxon>Tanacetum</taxon>
    </lineage>
</organism>
<dbReference type="EMBL" id="BQNB010020449">
    <property type="protein sequence ID" value="GJT96073.1"/>
    <property type="molecule type" value="Genomic_DNA"/>
</dbReference>
<sequence length="263" mass="28743">MLTETELALEQTQQSVSYEVSVYDETWAEKDYDEFQKLLFFKFDPRTGLEVVLEGGPWLILFEEDGISLIATFIGKPVMLDSYIRSMCNESWGISSFPRCLIKVNSEAGLVDVVTIGIPSLSGDGPPIVTTSNVVTPTVEKTNDGFQTVGKKKKRKGKSKPTNGGQFVGPSVKQNVRYEPKETISAPKKGVTNVGNTSQSSSMLKMTGNSFKKDNLSMSNSFSALNDEEEDDEEDVENVYDESANLIQNTKAGGRSSFTAAAG</sequence>
<accession>A0ABQ5I7K9</accession>
<name>A0ABQ5I7K9_9ASTR</name>
<protein>
    <submittedName>
        <fullName evidence="2">Uncharacterized protein</fullName>
    </submittedName>
</protein>
<evidence type="ECO:0000313" key="3">
    <source>
        <dbReference type="Proteomes" id="UP001151760"/>
    </source>
</evidence>
<feature type="compositionally biased region" description="Polar residues" evidence="1">
    <location>
        <begin position="193"/>
        <end position="224"/>
    </location>
</feature>
<reference evidence="2" key="1">
    <citation type="journal article" date="2022" name="Int. J. Mol. Sci.">
        <title>Draft Genome of Tanacetum Coccineum: Genomic Comparison of Closely Related Tanacetum-Family Plants.</title>
        <authorList>
            <person name="Yamashiro T."/>
            <person name="Shiraishi A."/>
            <person name="Nakayama K."/>
            <person name="Satake H."/>
        </authorList>
    </citation>
    <scope>NUCLEOTIDE SEQUENCE</scope>
</reference>
<comment type="caution">
    <text evidence="2">The sequence shown here is derived from an EMBL/GenBank/DDBJ whole genome shotgun (WGS) entry which is preliminary data.</text>
</comment>
<evidence type="ECO:0000313" key="2">
    <source>
        <dbReference type="EMBL" id="GJT96073.1"/>
    </source>
</evidence>
<keyword evidence="3" id="KW-1185">Reference proteome</keyword>
<feature type="compositionally biased region" description="Basic residues" evidence="1">
    <location>
        <begin position="150"/>
        <end position="159"/>
    </location>
</feature>
<feature type="compositionally biased region" description="Acidic residues" evidence="1">
    <location>
        <begin position="226"/>
        <end position="238"/>
    </location>
</feature>
<gene>
    <name evidence="2" type="ORF">Tco_1091591</name>
</gene>
<reference evidence="2" key="2">
    <citation type="submission" date="2022-01" db="EMBL/GenBank/DDBJ databases">
        <authorList>
            <person name="Yamashiro T."/>
            <person name="Shiraishi A."/>
            <person name="Satake H."/>
            <person name="Nakayama K."/>
        </authorList>
    </citation>
    <scope>NUCLEOTIDE SEQUENCE</scope>
</reference>
<dbReference type="Proteomes" id="UP001151760">
    <property type="component" value="Unassembled WGS sequence"/>
</dbReference>
<feature type="region of interest" description="Disordered" evidence="1">
    <location>
        <begin position="187"/>
        <end position="238"/>
    </location>
</feature>
<feature type="region of interest" description="Disordered" evidence="1">
    <location>
        <begin position="147"/>
        <end position="171"/>
    </location>
</feature>